<dbReference type="Proteomes" id="UP000010798">
    <property type="component" value="Chromosome"/>
</dbReference>
<dbReference type="PANTHER" id="PTHR46769:SF2">
    <property type="entry name" value="FIBROCYSTIN-L ISOFORM 2 PRECURSOR-RELATED"/>
    <property type="match status" value="1"/>
</dbReference>
<dbReference type="Pfam" id="PF10162">
    <property type="entry name" value="G8"/>
    <property type="match status" value="1"/>
</dbReference>
<dbReference type="RefSeq" id="WP_015246935.1">
    <property type="nucleotide sequence ID" value="NC_019892.1"/>
</dbReference>
<evidence type="ECO:0000259" key="5">
    <source>
        <dbReference type="PROSITE" id="PS51484"/>
    </source>
</evidence>
<dbReference type="eggNOG" id="COG3794">
    <property type="taxonomic scope" value="Bacteria"/>
</dbReference>
<dbReference type="InterPro" id="IPR055401">
    <property type="entry name" value="CEMIP_beta-hel_dom"/>
</dbReference>
<accession>L0DGI4</accession>
<proteinExistence type="predicted"/>
<feature type="region of interest" description="Disordered" evidence="3">
    <location>
        <begin position="676"/>
        <end position="699"/>
    </location>
</feature>
<dbReference type="InterPro" id="IPR019316">
    <property type="entry name" value="G8_domain"/>
</dbReference>
<feature type="chain" id="PRO_5003940780" evidence="4">
    <location>
        <begin position="20"/>
        <end position="699"/>
    </location>
</feature>
<dbReference type="EMBL" id="CP003364">
    <property type="protein sequence ID" value="AGA27791.1"/>
    <property type="molecule type" value="Genomic_DNA"/>
</dbReference>
<dbReference type="STRING" id="886293.Sinac_3535"/>
<feature type="compositionally biased region" description="Basic and acidic residues" evidence="3">
    <location>
        <begin position="690"/>
        <end position="699"/>
    </location>
</feature>
<dbReference type="KEGG" id="saci:Sinac_3535"/>
<organism evidence="6 7">
    <name type="scientific">Singulisphaera acidiphila (strain ATCC BAA-1392 / DSM 18658 / VKM B-2454 / MOB10)</name>
    <dbReference type="NCBI Taxonomy" id="886293"/>
    <lineage>
        <taxon>Bacteria</taxon>
        <taxon>Pseudomonadati</taxon>
        <taxon>Planctomycetota</taxon>
        <taxon>Planctomycetia</taxon>
        <taxon>Isosphaerales</taxon>
        <taxon>Isosphaeraceae</taxon>
        <taxon>Singulisphaera</taxon>
    </lineage>
</organism>
<keyword evidence="7" id="KW-1185">Reference proteome</keyword>
<dbReference type="HOGENOM" id="CLU_394262_0_0_0"/>
<dbReference type="OrthoDB" id="227223at2"/>
<dbReference type="PROSITE" id="PS51484">
    <property type="entry name" value="G8"/>
    <property type="match status" value="1"/>
</dbReference>
<name>L0DGI4_SINAD</name>
<dbReference type="PANTHER" id="PTHR46769">
    <property type="entry name" value="POLYCYSTIC KIDNEY AND HEPATIC DISEASE 1 (AUTOSOMAL RECESSIVE)-LIKE 1"/>
    <property type="match status" value="1"/>
</dbReference>
<evidence type="ECO:0000313" key="6">
    <source>
        <dbReference type="EMBL" id="AGA27791.1"/>
    </source>
</evidence>
<sequence length="699" mass="77234">MPWKLALLLAFALADNVLAAVPLVRSDRSGDWSDAKTWEGGQVPGPGTRVQVREGHHVRYDLESDKVIRSIHVAGTLEFAHDRNTRLAVGLIKIQPGDDSSENGFDCDAHMPRHADDQPKPALLVGLPDDPIPAGKTALIRLAYVEGMDQETCPAIVCCGGRMEFHGSTLKQTWTKLAREAYRNEPIVLLKGDEISDWKAGDHLVLTGTTRQFGYKQTRTTSVVERPSTEERLIKGVKPYVEHGLVLVTLDKPLDFDHRAEGNYSAEVANLTRNVIVESANPNGVRGHTMFHKNSAGSISYAEFRHLGKEGVLGKYSLHFHMLGDSMRGSSVIGASIWDSKNRWITVHGTSDLVVRDCVGYKSVGHGFFLEDGTETRNHFDHNLAVMALRGKPLPDQVLPFDRNLGSGFWWSNSLNSFTNNVAAECDQDGFRFDVVAGAGFDPNLSVLQPDGTKKRVDIRTLPFIRFENNEAHCQRFFGLNLGGFNDGGVPGYSSGAVETKIEDVDGVGPDIRHPFLIRNFRAWDTHWAFHGGSPNVRADGMDLYDSQYALWRSVMDGHEYTNLKMDKIISMGVFNPRPGRAQGGDRVTFLRPVDDLPPSTVITHLSPGESSDRVRVKGVAIDDYEIKSVMVNGREARSLRPNFAEWEVELDAAPMFEARAEDAAGNVEQRPHILRAPASKPHPAAATIEGHKPSEPSF</sequence>
<dbReference type="SMART" id="SM01225">
    <property type="entry name" value="G8"/>
    <property type="match status" value="1"/>
</dbReference>
<evidence type="ECO:0000256" key="1">
    <source>
        <dbReference type="ARBA" id="ARBA00022729"/>
    </source>
</evidence>
<reference evidence="6 7" key="1">
    <citation type="submission" date="2012-02" db="EMBL/GenBank/DDBJ databases">
        <title>Complete sequence of chromosome of Singulisphaera acidiphila DSM 18658.</title>
        <authorList>
            <consortium name="US DOE Joint Genome Institute (JGI-PGF)"/>
            <person name="Lucas S."/>
            <person name="Copeland A."/>
            <person name="Lapidus A."/>
            <person name="Glavina del Rio T."/>
            <person name="Dalin E."/>
            <person name="Tice H."/>
            <person name="Bruce D."/>
            <person name="Goodwin L."/>
            <person name="Pitluck S."/>
            <person name="Peters L."/>
            <person name="Ovchinnikova G."/>
            <person name="Chertkov O."/>
            <person name="Kyrpides N."/>
            <person name="Mavromatis K."/>
            <person name="Ivanova N."/>
            <person name="Brettin T."/>
            <person name="Detter J.C."/>
            <person name="Han C."/>
            <person name="Larimer F."/>
            <person name="Land M."/>
            <person name="Hauser L."/>
            <person name="Markowitz V."/>
            <person name="Cheng J.-F."/>
            <person name="Hugenholtz P."/>
            <person name="Woyke T."/>
            <person name="Wu D."/>
            <person name="Tindall B."/>
            <person name="Pomrenke H."/>
            <person name="Brambilla E."/>
            <person name="Klenk H.-P."/>
            <person name="Eisen J.A."/>
        </authorList>
    </citation>
    <scope>NUCLEOTIDE SEQUENCE [LARGE SCALE GENOMIC DNA]</scope>
    <source>
        <strain evidence="7">ATCC BAA-1392 / DSM 18658 / VKM B-2454 / MOB10</strain>
    </source>
</reference>
<protein>
    <submittedName>
        <fullName evidence="6">G8 domain-containing protein</fullName>
    </submittedName>
</protein>
<dbReference type="Pfam" id="PF24606">
    <property type="entry name" value="CEMIP_beta-hel"/>
    <property type="match status" value="1"/>
</dbReference>
<dbReference type="InterPro" id="IPR052387">
    <property type="entry name" value="Fibrocystin"/>
</dbReference>
<gene>
    <name evidence="6" type="ordered locus">Sinac_3535</name>
</gene>
<evidence type="ECO:0000313" key="7">
    <source>
        <dbReference type="Proteomes" id="UP000010798"/>
    </source>
</evidence>
<keyword evidence="1 4" id="KW-0732">Signal</keyword>
<evidence type="ECO:0000256" key="3">
    <source>
        <dbReference type="SAM" id="MobiDB-lite"/>
    </source>
</evidence>
<keyword evidence="2" id="KW-0325">Glycoprotein</keyword>
<feature type="signal peptide" evidence="4">
    <location>
        <begin position="1"/>
        <end position="19"/>
    </location>
</feature>
<dbReference type="AlphaFoldDB" id="L0DGI4"/>
<evidence type="ECO:0000256" key="4">
    <source>
        <dbReference type="SAM" id="SignalP"/>
    </source>
</evidence>
<feature type="domain" description="G8" evidence="5">
    <location>
        <begin position="36"/>
        <end position="179"/>
    </location>
</feature>
<evidence type="ECO:0000256" key="2">
    <source>
        <dbReference type="ARBA" id="ARBA00023180"/>
    </source>
</evidence>